<dbReference type="Gene3D" id="3.40.50.1980">
    <property type="entry name" value="Nitrogenase molybdenum iron protein domain"/>
    <property type="match status" value="2"/>
</dbReference>
<evidence type="ECO:0000313" key="6">
    <source>
        <dbReference type="Proteomes" id="UP001139336"/>
    </source>
</evidence>
<dbReference type="PROSITE" id="PS50983">
    <property type="entry name" value="FE_B12_PBP"/>
    <property type="match status" value="1"/>
</dbReference>
<evidence type="ECO:0000313" key="5">
    <source>
        <dbReference type="EMBL" id="MCF4007081.1"/>
    </source>
</evidence>
<evidence type="ECO:0000256" key="2">
    <source>
        <dbReference type="SAM" id="MobiDB-lite"/>
    </source>
</evidence>
<feature type="chain" id="PRO_5040878363" evidence="3">
    <location>
        <begin position="30"/>
        <end position="332"/>
    </location>
</feature>
<comment type="similarity">
    <text evidence="1">Belongs to the bacterial solute-binding protein 8 family.</text>
</comment>
<dbReference type="PANTHER" id="PTHR30535">
    <property type="entry name" value="VITAMIN B12-BINDING PROTEIN"/>
    <property type="match status" value="1"/>
</dbReference>
<dbReference type="InterPro" id="IPR002491">
    <property type="entry name" value="ABC_transptr_periplasmic_BD"/>
</dbReference>
<organism evidence="5 6">
    <name type="scientific">Corynebacterium uropygiale</name>
    <dbReference type="NCBI Taxonomy" id="1775911"/>
    <lineage>
        <taxon>Bacteria</taxon>
        <taxon>Bacillati</taxon>
        <taxon>Actinomycetota</taxon>
        <taxon>Actinomycetes</taxon>
        <taxon>Mycobacteriales</taxon>
        <taxon>Corynebacteriaceae</taxon>
        <taxon>Corynebacterium</taxon>
    </lineage>
</organism>
<dbReference type="Pfam" id="PF01497">
    <property type="entry name" value="Peripla_BP_2"/>
    <property type="match status" value="1"/>
</dbReference>
<gene>
    <name evidence="5" type="ORF">L1O03_07830</name>
</gene>
<evidence type="ECO:0000256" key="3">
    <source>
        <dbReference type="SAM" id="SignalP"/>
    </source>
</evidence>
<dbReference type="GO" id="GO:0071281">
    <property type="term" value="P:cellular response to iron ion"/>
    <property type="evidence" value="ECO:0007669"/>
    <property type="project" value="TreeGrafter"/>
</dbReference>
<proteinExistence type="inferred from homology"/>
<comment type="caution">
    <text evidence="5">The sequence shown here is derived from an EMBL/GenBank/DDBJ whole genome shotgun (WGS) entry which is preliminary data.</text>
</comment>
<dbReference type="InterPro" id="IPR050902">
    <property type="entry name" value="ABC_Transporter_SBP"/>
</dbReference>
<keyword evidence="6" id="KW-1185">Reference proteome</keyword>
<feature type="region of interest" description="Disordered" evidence="2">
    <location>
        <begin position="31"/>
        <end position="53"/>
    </location>
</feature>
<feature type="signal peptide" evidence="3">
    <location>
        <begin position="1"/>
        <end position="29"/>
    </location>
</feature>
<feature type="domain" description="Fe/B12 periplasmic-binding" evidence="4">
    <location>
        <begin position="76"/>
        <end position="332"/>
    </location>
</feature>
<evidence type="ECO:0000259" key="4">
    <source>
        <dbReference type="PROSITE" id="PS50983"/>
    </source>
</evidence>
<dbReference type="AlphaFoldDB" id="A0A9X1QQU2"/>
<evidence type="ECO:0000256" key="1">
    <source>
        <dbReference type="ARBA" id="ARBA00008814"/>
    </source>
</evidence>
<keyword evidence="3" id="KW-0732">Signal</keyword>
<protein>
    <submittedName>
        <fullName evidence="5">ABC transporter substrate-binding protein</fullName>
    </submittedName>
</protein>
<accession>A0A9X1QQU2</accession>
<name>A0A9X1QQU2_9CORY</name>
<dbReference type="RefSeq" id="WP_236119228.1">
    <property type="nucleotide sequence ID" value="NZ_JAKGSI010000004.1"/>
</dbReference>
<dbReference type="EMBL" id="JAKGSI010000004">
    <property type="protein sequence ID" value="MCF4007081.1"/>
    <property type="molecule type" value="Genomic_DNA"/>
</dbReference>
<dbReference type="Proteomes" id="UP001139336">
    <property type="component" value="Unassembled WGS sequence"/>
</dbReference>
<dbReference type="SUPFAM" id="SSF53807">
    <property type="entry name" value="Helical backbone' metal receptor"/>
    <property type="match status" value="1"/>
</dbReference>
<reference evidence="5" key="1">
    <citation type="submission" date="2022-01" db="EMBL/GenBank/DDBJ databases">
        <title>Corynebacterium sp. nov isolated from isolated from the feces of the greater white-fronted geese (Anser albifrons) at Poyang Lake, PR China.</title>
        <authorList>
            <person name="Liu Q."/>
        </authorList>
    </citation>
    <scope>NUCLEOTIDE SEQUENCE</scope>
    <source>
        <strain evidence="5">JCM 32435</strain>
    </source>
</reference>
<sequence>MTHTVLSRRALRALAAGTLVLGLGLGACSAPKENTSTESPAASASASQGAEDTAAAFPRDVDVHGQSVHLDAAPQRIAVASPDAAVLLAALVDGERFVATPDFGPETPAGATRIPGSHTVDPEQLLSMEPDLVVLTSRHGQEKDAASMLQSSGVPTVVMPSDAWSSIDDLKENLSILGSVVGAEEKASELNDSIQSKREEITASLKKDTHPRVLTLMAHGGKKMLMPKSTMLNGLVREAGGVPAIDEQGGHGVLPADPEVIAEMKPDVILVQQFTENPEAEYRELLESPVLADVPAVKDHRVSYLPVSTSGETAGVAITEGLEQVGKAIGTL</sequence>
<dbReference type="PANTHER" id="PTHR30535:SF34">
    <property type="entry name" value="MOLYBDATE-BINDING PROTEIN MOLA"/>
    <property type="match status" value="1"/>
</dbReference>